<dbReference type="Gene3D" id="3.30.360.10">
    <property type="entry name" value="Dihydrodipicolinate Reductase, domain 2"/>
    <property type="match status" value="1"/>
</dbReference>
<evidence type="ECO:0000313" key="4">
    <source>
        <dbReference type="EMBL" id="QUC11449.1"/>
    </source>
</evidence>
<reference evidence="4" key="2">
    <citation type="submission" date="2021-03" db="EMBL/GenBank/DDBJ databases">
        <title>Human Oral Microbial Genomes.</title>
        <authorList>
            <person name="Johnston C.D."/>
            <person name="Chen T."/>
            <person name="Dewhirst F.E."/>
        </authorList>
    </citation>
    <scope>NUCLEOTIDE SEQUENCE</scope>
    <source>
        <strain evidence="4">F0714</strain>
    </source>
</reference>
<dbReference type="Pfam" id="PF01408">
    <property type="entry name" value="GFO_IDH_MocA"/>
    <property type="match status" value="1"/>
</dbReference>
<evidence type="ECO:0000256" key="1">
    <source>
        <dbReference type="ARBA" id="ARBA00023002"/>
    </source>
</evidence>
<dbReference type="AlphaFoldDB" id="A0A3N4DNQ0"/>
<dbReference type="OrthoDB" id="9776544at2"/>
<dbReference type="EMBL" id="CP072385">
    <property type="protein sequence ID" value="QUC11449.1"/>
    <property type="molecule type" value="Genomic_DNA"/>
</dbReference>
<dbReference type="SUPFAM" id="SSF51735">
    <property type="entry name" value="NAD(P)-binding Rossmann-fold domains"/>
    <property type="match status" value="1"/>
</dbReference>
<evidence type="ECO:0000313" key="6">
    <source>
        <dbReference type="Proteomes" id="UP000273044"/>
    </source>
</evidence>
<evidence type="ECO:0000313" key="5">
    <source>
        <dbReference type="EMBL" id="VEH71422.1"/>
    </source>
</evidence>
<dbReference type="PANTHER" id="PTHR43818:SF11">
    <property type="entry name" value="BCDNA.GH03377"/>
    <property type="match status" value="1"/>
</dbReference>
<dbReference type="Gene3D" id="3.40.50.720">
    <property type="entry name" value="NAD(P)-binding Rossmann-like Domain"/>
    <property type="match status" value="1"/>
</dbReference>
<dbReference type="EMBL" id="LR134406">
    <property type="protein sequence ID" value="VEH71422.1"/>
    <property type="molecule type" value="Genomic_DNA"/>
</dbReference>
<feature type="domain" description="GFO/IDH/MocA-like oxidoreductase" evidence="3">
    <location>
        <begin position="138"/>
        <end position="277"/>
    </location>
</feature>
<evidence type="ECO:0000259" key="2">
    <source>
        <dbReference type="Pfam" id="PF01408"/>
    </source>
</evidence>
<name>A0A3N4DNQ0_9ACTN</name>
<dbReference type="GeneID" id="64408164"/>
<gene>
    <name evidence="5" type="primary">ycjS_2</name>
    <name evidence="4" type="ORF">J5A53_01730</name>
    <name evidence="5" type="ORF">NCTC12967_02742</name>
</gene>
<proteinExistence type="predicted"/>
<keyword evidence="6" id="KW-1185">Reference proteome</keyword>
<dbReference type="Pfam" id="PF22725">
    <property type="entry name" value="GFO_IDH_MocA_C3"/>
    <property type="match status" value="1"/>
</dbReference>
<dbReference type="InterPro" id="IPR036291">
    <property type="entry name" value="NAD(P)-bd_dom_sf"/>
</dbReference>
<dbReference type="InterPro" id="IPR055170">
    <property type="entry name" value="GFO_IDH_MocA-like_dom"/>
</dbReference>
<dbReference type="InterPro" id="IPR050463">
    <property type="entry name" value="Gfo/Idh/MocA_oxidrdct_glycsds"/>
</dbReference>
<accession>A0A3N4DNQ0</accession>
<reference evidence="5 6" key="1">
    <citation type="submission" date="2018-12" db="EMBL/GenBank/DDBJ databases">
        <authorList>
            <consortium name="Pathogen Informatics"/>
        </authorList>
    </citation>
    <scope>NUCLEOTIDE SEQUENCE [LARGE SCALE GENOMIC DNA]</scope>
    <source>
        <strain evidence="5 6">NCTC12967</strain>
    </source>
</reference>
<protein>
    <submittedName>
        <fullName evidence="4">Gfo/Idh/MocA family oxidoreductase</fullName>
    </submittedName>
    <submittedName>
        <fullName evidence="5">Uncharacterized oxidoreductase ycjS</fullName>
        <ecNumber evidence="5">1.-.-.-</ecNumber>
    </submittedName>
</protein>
<dbReference type="SUPFAM" id="SSF55347">
    <property type="entry name" value="Glyceraldehyde-3-phosphate dehydrogenase-like, C-terminal domain"/>
    <property type="match status" value="1"/>
</dbReference>
<dbReference type="PANTHER" id="PTHR43818">
    <property type="entry name" value="BCDNA.GH03377"/>
    <property type="match status" value="1"/>
</dbReference>
<dbReference type="GO" id="GO:0016491">
    <property type="term" value="F:oxidoreductase activity"/>
    <property type="evidence" value="ECO:0007669"/>
    <property type="project" value="UniProtKB-KW"/>
</dbReference>
<dbReference type="Proteomes" id="UP000273044">
    <property type="component" value="Chromosome"/>
</dbReference>
<dbReference type="Proteomes" id="UP000677180">
    <property type="component" value="Chromosome"/>
</dbReference>
<dbReference type="RefSeq" id="WP_014847778.1">
    <property type="nucleotide sequence ID" value="NZ_CAURRE010000007.1"/>
</dbReference>
<sequence>MTQQRPLRFGILGAGMIAGDEDGFLPNLTTLGDKVEITTVADVVPEHAQRIAQRFGIDTVYESLDEMLRDDRVEAVANLTPISVHAETSMRILRSGRHLLSEKPLATTLEEADALIEEAERQGVVFVCAPPDTLYAQYREARRLIDEDRIGQVCFARVRSSHGGPGGAPDGWPFDPTWFYQPGGGPLFDMGVYGIHEITSLLGPARRVSAFGGITEAVRTVRGTGPFGGLRIPVTTPDNFLLMLDFGNSTFAVIDATFNVLASKAPKVEVFGRRGAMAIYHRDENPLEVFVQDLEPGVDAWMAPEDLSRANNVREQELHRAMLMEHLVDCVRSGEPPIADAYKARHALEIMTAAIESAKSGRVVELATSF</sequence>
<dbReference type="OMA" id="PDRANYR"/>
<dbReference type="GO" id="GO:0000166">
    <property type="term" value="F:nucleotide binding"/>
    <property type="evidence" value="ECO:0007669"/>
    <property type="project" value="InterPro"/>
</dbReference>
<organism evidence="5 6">
    <name type="scientific">Arachnia propionica</name>
    <dbReference type="NCBI Taxonomy" id="1750"/>
    <lineage>
        <taxon>Bacteria</taxon>
        <taxon>Bacillati</taxon>
        <taxon>Actinomycetota</taxon>
        <taxon>Actinomycetes</taxon>
        <taxon>Propionibacteriales</taxon>
        <taxon>Propionibacteriaceae</taxon>
        <taxon>Arachnia</taxon>
    </lineage>
</organism>
<dbReference type="InterPro" id="IPR000683">
    <property type="entry name" value="Gfo/Idh/MocA-like_OxRdtase_N"/>
</dbReference>
<dbReference type="EC" id="1.-.-.-" evidence="5"/>
<feature type="domain" description="Gfo/Idh/MocA-like oxidoreductase N-terminal" evidence="2">
    <location>
        <begin position="7"/>
        <end position="126"/>
    </location>
</feature>
<evidence type="ECO:0000259" key="3">
    <source>
        <dbReference type="Pfam" id="PF22725"/>
    </source>
</evidence>
<keyword evidence="1 5" id="KW-0560">Oxidoreductase</keyword>